<accession>F5YEM6</accession>
<organism evidence="2 3">
    <name type="scientific">Leadbettera azotonutricia (strain ATCC BAA-888 / DSM 13862 / ZAS-9)</name>
    <name type="common">Treponema azotonutricium</name>
    <dbReference type="NCBI Taxonomy" id="545695"/>
    <lineage>
        <taxon>Bacteria</taxon>
        <taxon>Pseudomonadati</taxon>
        <taxon>Spirochaetota</taxon>
        <taxon>Spirochaetia</taxon>
        <taxon>Spirochaetales</taxon>
        <taxon>Breznakiellaceae</taxon>
        <taxon>Leadbettera</taxon>
    </lineage>
</organism>
<feature type="chain" id="PRO_5003335934" evidence="1">
    <location>
        <begin position="22"/>
        <end position="356"/>
    </location>
</feature>
<dbReference type="HOGENOM" id="CLU_028871_0_0_12"/>
<reference evidence="2" key="2">
    <citation type="journal article" date="2011" name="ISME J.">
        <title>RNA-seq reveals cooperative metabolic interactions between two termite-gut spirochete species in co-culture.</title>
        <authorList>
            <person name="Rosenthal A.Z."/>
            <person name="Matson E.G."/>
            <person name="Eldar A."/>
            <person name="Leadbetter J.R."/>
        </authorList>
    </citation>
    <scope>NUCLEOTIDE SEQUENCE [LARGE SCALE GENOMIC DNA]</scope>
    <source>
        <strain evidence="2">ZAS-9</strain>
    </source>
</reference>
<dbReference type="eggNOG" id="COG0715">
    <property type="taxonomic scope" value="Bacteria"/>
</dbReference>
<keyword evidence="1" id="KW-0732">Signal</keyword>
<keyword evidence="3" id="KW-1185">Reference proteome</keyword>
<proteinExistence type="predicted"/>
<dbReference type="RefSeq" id="WP_015710529.1">
    <property type="nucleotide sequence ID" value="NC_015577.1"/>
</dbReference>
<dbReference type="Pfam" id="PF13379">
    <property type="entry name" value="NMT1_2"/>
    <property type="match status" value="1"/>
</dbReference>
<name>F5YEM6_LEAAZ</name>
<dbReference type="STRING" id="545695.TREAZ_1484"/>
<dbReference type="AlphaFoldDB" id="F5YEM6"/>
<sequence>MKKRILCVLFALAVLAPLLMAGGKSESQSQPKAPSELIPFRLGHLNSTAHLLAFVAQEEGYFKEEGLAAELTQFSSAAELAAGLESNKLDVAFIGSVPAITFQATGHDLTIFGGAMTNGHGYVIKSELVPAGFKEGDVSVFKGRNIASVKNSVQDYELLVLLKNNNFTIGKDVNVVYFNNQTEAYNALQSKEIDAVSVYSPYASRAKSEGYTVVYYCNEKTEFHDQPCCRQVASTAALKANPALFQAAERAFLKAYKFSQENHSKTVDDVNKYIPLARDLVEYEVYGGHSISKPDPDKHATVALKEGVVNFGYTNDYDIDLLYNTAIYKAALDELVKANPNDRIYSELVTHFNQYQ</sequence>
<dbReference type="EMBL" id="CP001841">
    <property type="protein sequence ID" value="AEF80609.1"/>
    <property type="molecule type" value="Genomic_DNA"/>
</dbReference>
<reference evidence="2" key="1">
    <citation type="submission" date="2009-12" db="EMBL/GenBank/DDBJ databases">
        <authorList>
            <person name="Tetu S.G."/>
            <person name="Matson E."/>
            <person name="Ren Q."/>
            <person name="Seshadri R."/>
            <person name="Elbourne L."/>
            <person name="Hassan K.A."/>
            <person name="Durkin A."/>
            <person name="Radune D."/>
            <person name="Mohamoud Y."/>
            <person name="Shay R."/>
            <person name="Jin S."/>
            <person name="Zhang X."/>
            <person name="Lucey K."/>
            <person name="Ballor N.R."/>
            <person name="Ottesen E."/>
            <person name="Rosenthal R."/>
            <person name="Allen A."/>
            <person name="Leadbetter J.R."/>
            <person name="Paulsen I.T."/>
        </authorList>
    </citation>
    <scope>NUCLEOTIDE SEQUENCE</scope>
    <source>
        <strain evidence="2">ZAS-9</strain>
    </source>
</reference>
<dbReference type="PANTHER" id="PTHR30024">
    <property type="entry name" value="ALIPHATIC SULFONATES-BINDING PROTEIN-RELATED"/>
    <property type="match status" value="1"/>
</dbReference>
<dbReference type="Proteomes" id="UP000009222">
    <property type="component" value="Chromosome"/>
</dbReference>
<feature type="signal peptide" evidence="1">
    <location>
        <begin position="1"/>
        <end position="21"/>
    </location>
</feature>
<dbReference type="Gene3D" id="3.40.190.10">
    <property type="entry name" value="Periplasmic binding protein-like II"/>
    <property type="match status" value="2"/>
</dbReference>
<evidence type="ECO:0000313" key="2">
    <source>
        <dbReference type="EMBL" id="AEF80609.1"/>
    </source>
</evidence>
<evidence type="ECO:0000313" key="3">
    <source>
        <dbReference type="Proteomes" id="UP000009222"/>
    </source>
</evidence>
<keyword evidence="2" id="KW-0449">Lipoprotein</keyword>
<dbReference type="InParanoid" id="F5YEM6"/>
<protein>
    <submittedName>
        <fullName evidence="2">Putative nlpa lipoprotein</fullName>
    </submittedName>
</protein>
<evidence type="ECO:0000256" key="1">
    <source>
        <dbReference type="SAM" id="SignalP"/>
    </source>
</evidence>
<dbReference type="SUPFAM" id="SSF53850">
    <property type="entry name" value="Periplasmic binding protein-like II"/>
    <property type="match status" value="1"/>
</dbReference>
<dbReference type="KEGG" id="taz:TREAZ_1484"/>
<gene>
    <name evidence="2" type="ordered locus">TREAZ_1484</name>
</gene>